<name>A0A0F9QFS3_9ZZZZ</name>
<dbReference type="EMBL" id="LAZR01001548">
    <property type="protein sequence ID" value="KKN42920.1"/>
    <property type="molecule type" value="Genomic_DNA"/>
</dbReference>
<proteinExistence type="predicted"/>
<accession>A0A0F9QFS3</accession>
<dbReference type="InterPro" id="IPR007024">
    <property type="entry name" value="BLUF_domain"/>
</dbReference>
<protein>
    <recommendedName>
        <fullName evidence="1">BLUF domain-containing protein</fullName>
    </recommendedName>
</protein>
<dbReference type="AlphaFoldDB" id="A0A0F9QFS3"/>
<comment type="caution">
    <text evidence="2">The sequence shown here is derived from an EMBL/GenBank/DDBJ whole genome shotgun (WGS) entry which is preliminary data.</text>
</comment>
<reference evidence="2" key="1">
    <citation type="journal article" date="2015" name="Nature">
        <title>Complex archaea that bridge the gap between prokaryotes and eukaryotes.</title>
        <authorList>
            <person name="Spang A."/>
            <person name="Saw J.H."/>
            <person name="Jorgensen S.L."/>
            <person name="Zaremba-Niedzwiedzka K."/>
            <person name="Martijn J."/>
            <person name="Lind A.E."/>
            <person name="van Eijk R."/>
            <person name="Schleper C."/>
            <person name="Guy L."/>
            <person name="Ettema T.J."/>
        </authorList>
    </citation>
    <scope>NUCLEOTIDE SEQUENCE</scope>
</reference>
<dbReference type="InterPro" id="IPR036046">
    <property type="entry name" value="Acylphosphatase-like_dom_sf"/>
</dbReference>
<dbReference type="SUPFAM" id="SSF54975">
    <property type="entry name" value="Acylphosphatase/BLUF domain-like"/>
    <property type="match status" value="1"/>
</dbReference>
<evidence type="ECO:0000313" key="2">
    <source>
        <dbReference type="EMBL" id="KKN42920.1"/>
    </source>
</evidence>
<dbReference type="PROSITE" id="PS50925">
    <property type="entry name" value="BLUF"/>
    <property type="match status" value="1"/>
</dbReference>
<sequence length="147" mass="17153">MIYELTYESVAEDDVSIDEINKILTASRANNKHIDITGCLVYYNRRFIQILEGTKEKVLDLYNKIEKDSRHREVRIIAENPTGERTFPEWGMAYFPIDDNFVSRSELEQFRRNLKLLADFSSPKSVTSILFWVKVKSLMAEPPGYPL</sequence>
<organism evidence="2">
    <name type="scientific">marine sediment metagenome</name>
    <dbReference type="NCBI Taxonomy" id="412755"/>
    <lineage>
        <taxon>unclassified sequences</taxon>
        <taxon>metagenomes</taxon>
        <taxon>ecological metagenomes</taxon>
    </lineage>
</organism>
<gene>
    <name evidence="2" type="ORF">LCGC14_0708390</name>
</gene>
<evidence type="ECO:0000259" key="1">
    <source>
        <dbReference type="PROSITE" id="PS50925"/>
    </source>
</evidence>
<feature type="domain" description="BLUF" evidence="1">
    <location>
        <begin position="2"/>
        <end position="93"/>
    </location>
</feature>
<dbReference type="Gene3D" id="3.30.70.100">
    <property type="match status" value="1"/>
</dbReference>
<dbReference type="GO" id="GO:0071949">
    <property type="term" value="F:FAD binding"/>
    <property type="evidence" value="ECO:0007669"/>
    <property type="project" value="InterPro"/>
</dbReference>
<dbReference type="SMART" id="SM01034">
    <property type="entry name" value="BLUF"/>
    <property type="match status" value="1"/>
</dbReference>
<dbReference type="Pfam" id="PF04940">
    <property type="entry name" value="BLUF"/>
    <property type="match status" value="1"/>
</dbReference>
<dbReference type="GO" id="GO:0009882">
    <property type="term" value="F:blue light photoreceptor activity"/>
    <property type="evidence" value="ECO:0007669"/>
    <property type="project" value="InterPro"/>
</dbReference>